<dbReference type="Proteomes" id="UP001239169">
    <property type="component" value="Chromosome"/>
</dbReference>
<keyword evidence="2" id="KW-1185">Reference proteome</keyword>
<gene>
    <name evidence="1" type="ORF">QJS64_05025</name>
</gene>
<proteinExistence type="predicted"/>
<reference evidence="1 2" key="1">
    <citation type="submission" date="2023-04" db="EMBL/GenBank/DDBJ databases">
        <title>Bacteria Genome Submission.</title>
        <authorList>
            <person name="Isaac P."/>
        </authorList>
    </citation>
    <scope>NUCLEOTIDE SEQUENCE [LARGE SCALE GENOMIC DNA]</scope>
    <source>
        <strain evidence="1 2">SampleS7P1</strain>
    </source>
</reference>
<evidence type="ECO:0000313" key="1">
    <source>
        <dbReference type="EMBL" id="WGX76521.1"/>
    </source>
</evidence>
<evidence type="ECO:0000313" key="2">
    <source>
        <dbReference type="Proteomes" id="UP001239169"/>
    </source>
</evidence>
<protein>
    <submittedName>
        <fullName evidence="1">Uncharacterized protein</fullName>
    </submittedName>
</protein>
<dbReference type="EMBL" id="CP124685">
    <property type="protein sequence ID" value="WGX76521.1"/>
    <property type="molecule type" value="Genomic_DNA"/>
</dbReference>
<organism evidence="1 2">
    <name type="scientific">Paraclostridium bifermentans</name>
    <name type="common">Clostridium bifermentans</name>
    <dbReference type="NCBI Taxonomy" id="1490"/>
    <lineage>
        <taxon>Bacteria</taxon>
        <taxon>Bacillati</taxon>
        <taxon>Bacillota</taxon>
        <taxon>Clostridia</taxon>
        <taxon>Peptostreptococcales</taxon>
        <taxon>Peptostreptococcaceae</taxon>
        <taxon>Paraclostridium</taxon>
    </lineage>
</organism>
<name>A0ABY8R6Q1_PARBF</name>
<accession>A0ABY8R6Q1</accession>
<sequence>MDIRLAISKLSKIDEAEIVVSARFNKNYLGDKAKLKSITISDDSIIEVLGECGLKIYIPMDDLKEILDYTTSITFLTRNIQILFRWDMLIKANGGQGELSRI</sequence>